<evidence type="ECO:0000313" key="2">
    <source>
        <dbReference type="Proteomes" id="UP000714380"/>
    </source>
</evidence>
<organism evidence="1 2">
    <name type="scientific">Thalassolituus marinus</name>
    <dbReference type="NCBI Taxonomy" id="671053"/>
    <lineage>
        <taxon>Bacteria</taxon>
        <taxon>Pseudomonadati</taxon>
        <taxon>Pseudomonadota</taxon>
        <taxon>Gammaproteobacteria</taxon>
        <taxon>Oceanospirillales</taxon>
        <taxon>Oceanospirillaceae</taxon>
        <taxon>Thalassolituus</taxon>
    </lineage>
</organism>
<sequence>MVTSPGFENYVGFGSDAGVQAQFETAVTTLVDDLAYLNAANRGYMLVDFTHTKVTSRWVFVDTITSTEYTASVAKVMESAPGSGNRTLSTVVS</sequence>
<dbReference type="Proteomes" id="UP000714380">
    <property type="component" value="Unassembled WGS sequence"/>
</dbReference>
<dbReference type="EMBL" id="JAEDAH010000044">
    <property type="protein sequence ID" value="MCA6063845.1"/>
    <property type="molecule type" value="Genomic_DNA"/>
</dbReference>
<name>A0ABS7ZTV9_9GAMM</name>
<dbReference type="Gene3D" id="3.60.21.70">
    <property type="entry name" value="PhoD-like phosphatase"/>
    <property type="match status" value="1"/>
</dbReference>
<reference evidence="1 2" key="1">
    <citation type="submission" date="2020-12" db="EMBL/GenBank/DDBJ databases">
        <title>Novel Thalassolituus-related marine hydrocarbonoclastic bacteria mediated algae-derived hydrocarbons mineralization in twilight zone of the northern South China Sea.</title>
        <authorList>
            <person name="Dong C."/>
        </authorList>
    </citation>
    <scope>NUCLEOTIDE SEQUENCE [LARGE SCALE GENOMIC DNA]</scope>
    <source>
        <strain evidence="1 2">IMCC1826</strain>
    </source>
</reference>
<evidence type="ECO:0000313" key="1">
    <source>
        <dbReference type="EMBL" id="MCA6063845.1"/>
    </source>
</evidence>
<protein>
    <submittedName>
        <fullName evidence="1">Uncharacterized protein</fullName>
    </submittedName>
</protein>
<dbReference type="RefSeq" id="WP_225674248.1">
    <property type="nucleotide sequence ID" value="NZ_JAEDAH010000044.1"/>
</dbReference>
<accession>A0ABS7ZTV9</accession>
<proteinExistence type="predicted"/>
<comment type="caution">
    <text evidence="1">The sequence shown here is derived from an EMBL/GenBank/DDBJ whole genome shotgun (WGS) entry which is preliminary data.</text>
</comment>
<dbReference type="InterPro" id="IPR038607">
    <property type="entry name" value="PhoD-like_sf"/>
</dbReference>
<gene>
    <name evidence="1" type="ORF">I9W95_09520</name>
</gene>
<keyword evidence="2" id="KW-1185">Reference proteome</keyword>